<name>A0A5B7JSZ7_PORTR</name>
<organism evidence="2 3">
    <name type="scientific">Portunus trituberculatus</name>
    <name type="common">Swimming crab</name>
    <name type="synonym">Neptunus trituberculatus</name>
    <dbReference type="NCBI Taxonomy" id="210409"/>
    <lineage>
        <taxon>Eukaryota</taxon>
        <taxon>Metazoa</taxon>
        <taxon>Ecdysozoa</taxon>
        <taxon>Arthropoda</taxon>
        <taxon>Crustacea</taxon>
        <taxon>Multicrustacea</taxon>
        <taxon>Malacostraca</taxon>
        <taxon>Eumalacostraca</taxon>
        <taxon>Eucarida</taxon>
        <taxon>Decapoda</taxon>
        <taxon>Pleocyemata</taxon>
        <taxon>Brachyura</taxon>
        <taxon>Eubrachyura</taxon>
        <taxon>Portunoidea</taxon>
        <taxon>Portunidae</taxon>
        <taxon>Portuninae</taxon>
        <taxon>Portunus</taxon>
    </lineage>
</organism>
<reference evidence="2 3" key="1">
    <citation type="submission" date="2019-05" db="EMBL/GenBank/DDBJ databases">
        <title>Another draft genome of Portunus trituberculatus and its Hox gene families provides insights of decapod evolution.</title>
        <authorList>
            <person name="Jeong J.-H."/>
            <person name="Song I."/>
            <person name="Kim S."/>
            <person name="Choi T."/>
            <person name="Kim D."/>
            <person name="Ryu S."/>
            <person name="Kim W."/>
        </authorList>
    </citation>
    <scope>NUCLEOTIDE SEQUENCE [LARGE SCALE GENOMIC DNA]</scope>
    <source>
        <tissue evidence="2">Muscle</tissue>
    </source>
</reference>
<proteinExistence type="predicted"/>
<evidence type="ECO:0000256" key="1">
    <source>
        <dbReference type="SAM" id="MobiDB-lite"/>
    </source>
</evidence>
<gene>
    <name evidence="2" type="ORF">E2C01_095427</name>
</gene>
<feature type="region of interest" description="Disordered" evidence="1">
    <location>
        <begin position="1"/>
        <end position="31"/>
    </location>
</feature>
<dbReference type="AlphaFoldDB" id="A0A5B7JSZ7"/>
<comment type="caution">
    <text evidence="2">The sequence shown here is derived from an EMBL/GenBank/DDBJ whole genome shotgun (WGS) entry which is preliminary data.</text>
</comment>
<protein>
    <submittedName>
        <fullName evidence="2">Uncharacterized protein</fullName>
    </submittedName>
</protein>
<sequence length="75" mass="8329">MRGTGHSAGGTAERQGQGWWPSRGRGGSRGNTWRTWRIRAAWVWLGGVGQRGPVWRGVVFERLGELLVACVGHFR</sequence>
<dbReference type="Proteomes" id="UP000324222">
    <property type="component" value="Unassembled WGS sequence"/>
</dbReference>
<evidence type="ECO:0000313" key="2">
    <source>
        <dbReference type="EMBL" id="MPC99980.1"/>
    </source>
</evidence>
<evidence type="ECO:0000313" key="3">
    <source>
        <dbReference type="Proteomes" id="UP000324222"/>
    </source>
</evidence>
<dbReference type="EMBL" id="VSRR010120799">
    <property type="protein sequence ID" value="MPC99980.1"/>
    <property type="molecule type" value="Genomic_DNA"/>
</dbReference>
<accession>A0A5B7JSZ7</accession>
<keyword evidence="3" id="KW-1185">Reference proteome</keyword>
<feature type="compositionally biased region" description="Low complexity" evidence="1">
    <location>
        <begin position="14"/>
        <end position="23"/>
    </location>
</feature>